<evidence type="ECO:0000313" key="2">
    <source>
        <dbReference type="Proteomes" id="UP001476282"/>
    </source>
</evidence>
<comment type="caution">
    <text evidence="1">The sequence shown here is derived from an EMBL/GenBank/DDBJ whole genome shotgun (WGS) entry which is preliminary data.</text>
</comment>
<dbReference type="RefSeq" id="WP_353566243.1">
    <property type="nucleotide sequence ID" value="NZ_BAABRI010000006.1"/>
</dbReference>
<dbReference type="Proteomes" id="UP001476282">
    <property type="component" value="Unassembled WGS sequence"/>
</dbReference>
<dbReference type="EMBL" id="BAABRI010000006">
    <property type="protein sequence ID" value="GAA5482096.1"/>
    <property type="molecule type" value="Genomic_DNA"/>
</dbReference>
<evidence type="ECO:0000313" key="1">
    <source>
        <dbReference type="EMBL" id="GAA5482096.1"/>
    </source>
</evidence>
<accession>A0ABP9UKH0</accession>
<gene>
    <name evidence="1" type="ORF">Hsar01_01311</name>
</gene>
<keyword evidence="2" id="KW-1185">Reference proteome</keyword>
<sequence>MQLPDELSPVKVGVTWLVKATVDGLPDWVSLEWNGEVVELSVPVELYPGENPGVPVHRVRLTQEEVDSLLFVAERDRPYLVLPKGRFVRREDRNLDRA</sequence>
<proteinExistence type="predicted"/>
<name>A0ABP9UKH0_9BACT</name>
<reference evidence="1 2" key="1">
    <citation type="submission" date="2024-02" db="EMBL/GenBank/DDBJ databases">
        <title>Haloferula sargassicola NBRC 104335.</title>
        <authorList>
            <person name="Ichikawa N."/>
            <person name="Katano-Makiyama Y."/>
            <person name="Hidaka K."/>
        </authorList>
    </citation>
    <scope>NUCLEOTIDE SEQUENCE [LARGE SCALE GENOMIC DNA]</scope>
    <source>
        <strain evidence="1 2">NBRC 104335</strain>
    </source>
</reference>
<organism evidence="1 2">
    <name type="scientific">Haloferula sargassicola</name>
    <dbReference type="NCBI Taxonomy" id="490096"/>
    <lineage>
        <taxon>Bacteria</taxon>
        <taxon>Pseudomonadati</taxon>
        <taxon>Verrucomicrobiota</taxon>
        <taxon>Verrucomicrobiia</taxon>
        <taxon>Verrucomicrobiales</taxon>
        <taxon>Verrucomicrobiaceae</taxon>
        <taxon>Haloferula</taxon>
    </lineage>
</organism>
<protein>
    <submittedName>
        <fullName evidence="1">Uncharacterized protein</fullName>
    </submittedName>
</protein>